<organism evidence="1 2">
    <name type="scientific">Psilocybe cubensis</name>
    <name type="common">Psychedelic mushroom</name>
    <name type="synonym">Stropharia cubensis</name>
    <dbReference type="NCBI Taxonomy" id="181762"/>
    <lineage>
        <taxon>Eukaryota</taxon>
        <taxon>Fungi</taxon>
        <taxon>Dikarya</taxon>
        <taxon>Basidiomycota</taxon>
        <taxon>Agaricomycotina</taxon>
        <taxon>Agaricomycetes</taxon>
        <taxon>Agaricomycetidae</taxon>
        <taxon>Agaricales</taxon>
        <taxon>Agaricineae</taxon>
        <taxon>Strophariaceae</taxon>
        <taxon>Psilocybe</taxon>
    </lineage>
</organism>
<reference evidence="1" key="1">
    <citation type="submission" date="2021-10" db="EMBL/GenBank/DDBJ databases">
        <title>Psilocybe cubensis genome.</title>
        <authorList>
            <person name="Mckernan K.J."/>
            <person name="Crawford S."/>
            <person name="Trippe A."/>
            <person name="Kane L.T."/>
            <person name="Mclaughlin S."/>
        </authorList>
    </citation>
    <scope>NUCLEOTIDE SEQUENCE</scope>
    <source>
        <strain evidence="1">MGC-MH-2018</strain>
    </source>
</reference>
<proteinExistence type="predicted"/>
<accession>A0ACB8HE19</accession>
<feature type="non-terminal residue" evidence="1">
    <location>
        <position position="85"/>
    </location>
</feature>
<gene>
    <name evidence="1" type="ORF">JR316_0002819</name>
</gene>
<name>A0ACB8HE19_PSICU</name>
<dbReference type="EMBL" id="JAFIQS020000002">
    <property type="protein sequence ID" value="KAH9485902.1"/>
    <property type="molecule type" value="Genomic_DNA"/>
</dbReference>
<evidence type="ECO:0000313" key="2">
    <source>
        <dbReference type="Proteomes" id="UP000664032"/>
    </source>
</evidence>
<dbReference type="Proteomes" id="UP000664032">
    <property type="component" value="Unassembled WGS sequence"/>
</dbReference>
<evidence type="ECO:0000313" key="1">
    <source>
        <dbReference type="EMBL" id="KAH9485902.1"/>
    </source>
</evidence>
<protein>
    <submittedName>
        <fullName evidence="1">Uncharacterized protein</fullName>
    </submittedName>
</protein>
<sequence length="85" mass="9413">MTVLLKKLGQLNAGNDLPPRTKSMLIGTAYSFLKKKFLKFRRVPGLQDTASGDSMWDHIKMGGTHTVDFQITSTLVIEKGMTVNS</sequence>
<keyword evidence="2" id="KW-1185">Reference proteome</keyword>
<comment type="caution">
    <text evidence="1">The sequence shown here is derived from an EMBL/GenBank/DDBJ whole genome shotgun (WGS) entry which is preliminary data.</text>
</comment>